<name>A0A2R4N3U0_CARTR</name>
<accession>A0A2R4N3U0</accession>
<evidence type="ECO:0000313" key="1">
    <source>
        <dbReference type="EMBL" id="AVX21649.1"/>
    </source>
</evidence>
<dbReference type="EMBL" id="CP028491">
    <property type="protein sequence ID" value="AVX21649.1"/>
    <property type="molecule type" value="Genomic_DNA"/>
</dbReference>
<gene>
    <name evidence="1" type="ORF">CFE_2506</name>
</gene>
<reference evidence="1 2" key="1">
    <citation type="submission" date="2018-04" db="EMBL/GenBank/DDBJ databases">
        <title>Genomic insights into metabolic versatility of Carboxydocella thermautotrophica capable of coupling hydrogenogenic CO oxidation with the reduction of Fe(III) minerals in Kamchatka hot springs.</title>
        <authorList>
            <person name="Toshchakov S.V."/>
            <person name="Tepliuk A.V."/>
            <person name="Gavrilov S.N."/>
            <person name="Kublanov I.V."/>
            <person name="Lebedinsky A.V."/>
            <person name="Bonch-Osmolovskaya E.A."/>
            <person name="Rusakov V.S."/>
            <person name="Chistyakova N.I."/>
            <person name="Korzhenkov A."/>
            <person name="Zavarsina D.G."/>
            <person name="Sokolova T.G."/>
        </authorList>
    </citation>
    <scope>NUCLEOTIDE SEQUENCE [LARGE SCALE GENOMIC DNA]</scope>
    <source>
        <strain evidence="1 2">019</strain>
    </source>
</reference>
<sequence>MEAVLNLILVELIRTENELRWKKLRQALM</sequence>
<proteinExistence type="predicted"/>
<organism evidence="1 2">
    <name type="scientific">Carboxydocella thermautotrophica</name>
    <dbReference type="NCBI Taxonomy" id="178899"/>
    <lineage>
        <taxon>Bacteria</taxon>
        <taxon>Bacillati</taxon>
        <taxon>Bacillota</taxon>
        <taxon>Clostridia</taxon>
        <taxon>Eubacteriales</taxon>
        <taxon>Clostridiales Family XVI. Incertae Sedis</taxon>
        <taxon>Carboxydocella</taxon>
    </lineage>
</organism>
<dbReference type="Proteomes" id="UP000241323">
    <property type="component" value="Chromosome"/>
</dbReference>
<dbReference type="KEGG" id="cthm:CFE_2506"/>
<protein>
    <submittedName>
        <fullName evidence="1">Uncharacterized protein</fullName>
    </submittedName>
</protein>
<dbReference type="AlphaFoldDB" id="A0A2R4N3U0"/>
<evidence type="ECO:0000313" key="2">
    <source>
        <dbReference type="Proteomes" id="UP000241323"/>
    </source>
</evidence>
<keyword evidence="2" id="KW-1185">Reference proteome</keyword>